<sequence length="521" mass="57963">MNESETNKCTEKDKEIQDVKERLKRAEGNLVIANEMVAQRDEAIIELGKRISSLKIQDVKERLKRAEENLVIANEMVAQRDEAIIELGKRISSLNQDSSWDSDSEFLDLLVIIDEVGDEEGSAGDGISNIGKENLDPMLQSDGQDSSWDSDSEFLDLLVIIDEVGDEEGSAGDGISNIGKENLDPMLQSDGQARLTAFQKRKMTIEHKLSQLSSLIESMQKNLLSAKSELKEKSAIECDLRQSVAKLRLTIEKLKGECEQLRATAIERPISEVMKLMERLRDLETVSENAVKSAELSNNAFIRMDLRKNQYRDIISSSIDEIDQLCGILKRYVDSEHCTPEPGVNTNICVEVEGHVEVSSRTRDSKSKIALLGSAQKAIATTDIPLSATSNCVRTPSANHICTAQIDGCKIADSSFLSDCSIATLDRTCFVQTVAECLSFIFCVAVGIYLLDFSTLHYIRDQLWLFADLDTSMQPDAFKKPRQKQRVIATDSADSVSLSKQRNESGGEWLSAKRSHQRNNS</sequence>
<dbReference type="Proteomes" id="UP000036681">
    <property type="component" value="Unplaced"/>
</dbReference>
<proteinExistence type="predicted"/>
<evidence type="ECO:0000256" key="2">
    <source>
        <dbReference type="SAM" id="MobiDB-lite"/>
    </source>
</evidence>
<feature type="region of interest" description="Disordered" evidence="2">
    <location>
        <begin position="480"/>
        <end position="521"/>
    </location>
</feature>
<reference evidence="4" key="1">
    <citation type="submission" date="2017-02" db="UniProtKB">
        <authorList>
            <consortium name="WormBaseParasite"/>
        </authorList>
    </citation>
    <scope>IDENTIFICATION</scope>
</reference>
<evidence type="ECO:0000256" key="1">
    <source>
        <dbReference type="SAM" id="Coils"/>
    </source>
</evidence>
<dbReference type="AlphaFoldDB" id="A0A0M3IPS5"/>
<dbReference type="WBParaSite" id="ALUE_0002075301-mRNA-1">
    <property type="protein sequence ID" value="ALUE_0002075301-mRNA-1"/>
    <property type="gene ID" value="ALUE_0002075301"/>
</dbReference>
<feature type="coiled-coil region" evidence="1">
    <location>
        <begin position="209"/>
        <end position="264"/>
    </location>
</feature>
<protein>
    <submittedName>
        <fullName evidence="4">HAP1 N-terminal domain-containing protein</fullName>
    </submittedName>
</protein>
<evidence type="ECO:0000313" key="3">
    <source>
        <dbReference type="Proteomes" id="UP000036681"/>
    </source>
</evidence>
<organism evidence="3 4">
    <name type="scientific">Ascaris lumbricoides</name>
    <name type="common">Giant roundworm</name>
    <dbReference type="NCBI Taxonomy" id="6252"/>
    <lineage>
        <taxon>Eukaryota</taxon>
        <taxon>Metazoa</taxon>
        <taxon>Ecdysozoa</taxon>
        <taxon>Nematoda</taxon>
        <taxon>Chromadorea</taxon>
        <taxon>Rhabditida</taxon>
        <taxon>Spirurina</taxon>
        <taxon>Ascaridomorpha</taxon>
        <taxon>Ascaridoidea</taxon>
        <taxon>Ascarididae</taxon>
        <taxon>Ascaris</taxon>
    </lineage>
</organism>
<feature type="coiled-coil region" evidence="1">
    <location>
        <begin position="2"/>
        <end position="76"/>
    </location>
</feature>
<accession>A0A0M3IPS5</accession>
<keyword evidence="3" id="KW-1185">Reference proteome</keyword>
<evidence type="ECO:0000313" key="4">
    <source>
        <dbReference type="WBParaSite" id="ALUE_0002075301-mRNA-1"/>
    </source>
</evidence>
<keyword evidence="1" id="KW-0175">Coiled coil</keyword>
<name>A0A0M3IPS5_ASCLU</name>